<dbReference type="UniPathway" id="UPA00588">
    <property type="reaction ID" value="UER00646"/>
</dbReference>
<keyword evidence="12" id="KW-0660">Purine salvage</keyword>
<evidence type="ECO:0000256" key="3">
    <source>
        <dbReference type="ARBA" id="ARBA00004496"/>
    </source>
</evidence>
<evidence type="ECO:0000259" key="13">
    <source>
        <dbReference type="Pfam" id="PF00156"/>
    </source>
</evidence>
<dbReference type="Pfam" id="PF00156">
    <property type="entry name" value="Pribosyltran"/>
    <property type="match status" value="1"/>
</dbReference>
<reference evidence="14" key="1">
    <citation type="submission" date="2013-07" db="EMBL/GenBank/DDBJ databases">
        <title>Midgut Transcriptome Profiling of Anoplphora glabripennis, a Lignocellulose Degrading, Wood-Boring Cerambycid.</title>
        <authorList>
            <person name="Scully E.D."/>
            <person name="Hoover K."/>
            <person name="Carlson J.E."/>
            <person name="Tien M."/>
            <person name="Geib S.M."/>
        </authorList>
    </citation>
    <scope>NUCLEOTIDE SEQUENCE</scope>
</reference>
<dbReference type="InterPro" id="IPR050054">
    <property type="entry name" value="UPRTase/APRTase"/>
</dbReference>
<sequence length="181" mass="19687">MSCASKESKLQIIEKHIKSYPDFPKKGVLFRDVFAVLQNPEVFQLLSDVLVETAKEINPPVETVAALDSRGFLFGPLISLALKIPFVPIRKKGKLPGEVMSYSYIKEYGQDTLEIQVGSIQKGKRVLIVDDLLATGGSLKGAIDLVTKIGGEVVASLIVIELKGLSGRDGITSDIISLIKY</sequence>
<evidence type="ECO:0000256" key="2">
    <source>
        <dbReference type="ARBA" id="ARBA00003968"/>
    </source>
</evidence>
<protein>
    <recommendedName>
        <fullName evidence="8">Adenine phosphoribosyltransferase</fullName>
        <ecNumber evidence="7">2.4.2.7</ecNumber>
    </recommendedName>
</protein>
<comment type="subcellular location">
    <subcellularLocation>
        <location evidence="3">Cytoplasm</location>
    </subcellularLocation>
</comment>
<comment type="similarity">
    <text evidence="5">Belongs to the purine/pyrimidine phosphoribosyltransferase family.</text>
</comment>
<dbReference type="Gene3D" id="3.40.50.2020">
    <property type="match status" value="1"/>
</dbReference>
<dbReference type="NCBIfam" id="NF002636">
    <property type="entry name" value="PRK02304.1-5"/>
    <property type="match status" value="1"/>
</dbReference>
<evidence type="ECO:0000256" key="6">
    <source>
        <dbReference type="ARBA" id="ARBA00011738"/>
    </source>
</evidence>
<dbReference type="GO" id="GO:0006166">
    <property type="term" value="P:purine ribonucleoside salvage"/>
    <property type="evidence" value="ECO:0007669"/>
    <property type="project" value="UniProtKB-KW"/>
</dbReference>
<keyword evidence="11 14" id="KW-0808">Transferase</keyword>
<dbReference type="InterPro" id="IPR029057">
    <property type="entry name" value="PRTase-like"/>
</dbReference>
<evidence type="ECO:0000313" key="14">
    <source>
        <dbReference type="EMBL" id="JAB65008.1"/>
    </source>
</evidence>
<accession>V5GXF8</accession>
<evidence type="ECO:0000256" key="1">
    <source>
        <dbReference type="ARBA" id="ARBA00000868"/>
    </source>
</evidence>
<dbReference type="GO" id="GO:0005737">
    <property type="term" value="C:cytoplasm"/>
    <property type="evidence" value="ECO:0007669"/>
    <property type="project" value="UniProtKB-SubCell"/>
</dbReference>
<name>V5GXF8_ANOGL</name>
<dbReference type="SUPFAM" id="SSF53271">
    <property type="entry name" value="PRTase-like"/>
    <property type="match status" value="1"/>
</dbReference>
<evidence type="ECO:0000256" key="7">
    <source>
        <dbReference type="ARBA" id="ARBA00011893"/>
    </source>
</evidence>
<keyword evidence="9" id="KW-0963">Cytoplasm</keyword>
<evidence type="ECO:0000256" key="8">
    <source>
        <dbReference type="ARBA" id="ARBA00017366"/>
    </source>
</evidence>
<dbReference type="InterPro" id="IPR005764">
    <property type="entry name" value="Ade_phspho_trans"/>
</dbReference>
<dbReference type="GO" id="GO:0002055">
    <property type="term" value="F:adenine binding"/>
    <property type="evidence" value="ECO:0007669"/>
    <property type="project" value="TreeGrafter"/>
</dbReference>
<comment type="subunit">
    <text evidence="6">Homodimer.</text>
</comment>
<comment type="catalytic activity">
    <reaction evidence="1">
        <text>AMP + diphosphate = 5-phospho-alpha-D-ribose 1-diphosphate + adenine</text>
        <dbReference type="Rhea" id="RHEA:16609"/>
        <dbReference type="ChEBI" id="CHEBI:16708"/>
        <dbReference type="ChEBI" id="CHEBI:33019"/>
        <dbReference type="ChEBI" id="CHEBI:58017"/>
        <dbReference type="ChEBI" id="CHEBI:456215"/>
        <dbReference type="EC" id="2.4.2.7"/>
    </reaction>
</comment>
<dbReference type="NCBIfam" id="TIGR01090">
    <property type="entry name" value="apt"/>
    <property type="match status" value="1"/>
</dbReference>
<dbReference type="GO" id="GO:0044209">
    <property type="term" value="P:AMP salvage"/>
    <property type="evidence" value="ECO:0007669"/>
    <property type="project" value="UniProtKB-UniPathway"/>
</dbReference>
<dbReference type="AlphaFoldDB" id="V5GXF8"/>
<evidence type="ECO:0000256" key="11">
    <source>
        <dbReference type="ARBA" id="ARBA00022679"/>
    </source>
</evidence>
<dbReference type="EMBL" id="GALX01003458">
    <property type="protein sequence ID" value="JAB65008.1"/>
    <property type="molecule type" value="Transcribed_RNA"/>
</dbReference>
<dbReference type="GO" id="GO:0006168">
    <property type="term" value="P:adenine salvage"/>
    <property type="evidence" value="ECO:0007669"/>
    <property type="project" value="InterPro"/>
</dbReference>
<comment type="function">
    <text evidence="2">Catalyzes a salvage reaction resulting in the formation of AMP, that is energically less costly than de novo synthesis.</text>
</comment>
<evidence type="ECO:0000256" key="10">
    <source>
        <dbReference type="ARBA" id="ARBA00022676"/>
    </source>
</evidence>
<keyword evidence="10 14" id="KW-0328">Glycosyltransferase</keyword>
<evidence type="ECO:0000256" key="4">
    <source>
        <dbReference type="ARBA" id="ARBA00004659"/>
    </source>
</evidence>
<dbReference type="CDD" id="cd06223">
    <property type="entry name" value="PRTases_typeI"/>
    <property type="match status" value="1"/>
</dbReference>
<organism evidence="14">
    <name type="scientific">Anoplophora glabripennis</name>
    <name type="common">Asian longhorn beetle</name>
    <name type="synonym">Anoplophora nobilis</name>
    <dbReference type="NCBI Taxonomy" id="217634"/>
    <lineage>
        <taxon>Eukaryota</taxon>
        <taxon>Metazoa</taxon>
        <taxon>Ecdysozoa</taxon>
        <taxon>Arthropoda</taxon>
        <taxon>Hexapoda</taxon>
        <taxon>Insecta</taxon>
        <taxon>Pterygota</taxon>
        <taxon>Neoptera</taxon>
        <taxon>Endopterygota</taxon>
        <taxon>Coleoptera</taxon>
        <taxon>Polyphaga</taxon>
        <taxon>Cucujiformia</taxon>
        <taxon>Chrysomeloidea</taxon>
        <taxon>Cerambycidae</taxon>
        <taxon>Lamiinae</taxon>
        <taxon>Lamiini</taxon>
        <taxon>Anoplophora</taxon>
    </lineage>
</organism>
<dbReference type="PANTHER" id="PTHR32315">
    <property type="entry name" value="ADENINE PHOSPHORIBOSYLTRANSFERASE"/>
    <property type="match status" value="1"/>
</dbReference>
<proteinExistence type="inferred from homology"/>
<gene>
    <name evidence="14" type="primary">APT</name>
</gene>
<comment type="pathway">
    <text evidence="4">Purine metabolism; AMP biosynthesis via salvage pathway; AMP from adenine: step 1/1.</text>
</comment>
<dbReference type="GO" id="GO:0016208">
    <property type="term" value="F:AMP binding"/>
    <property type="evidence" value="ECO:0007669"/>
    <property type="project" value="TreeGrafter"/>
</dbReference>
<dbReference type="OrthoDB" id="363185at2759"/>
<dbReference type="GO" id="GO:0003999">
    <property type="term" value="F:adenine phosphoribosyltransferase activity"/>
    <property type="evidence" value="ECO:0007669"/>
    <property type="project" value="UniProtKB-EC"/>
</dbReference>
<evidence type="ECO:0000256" key="12">
    <source>
        <dbReference type="ARBA" id="ARBA00022726"/>
    </source>
</evidence>
<evidence type="ECO:0000256" key="5">
    <source>
        <dbReference type="ARBA" id="ARBA00008391"/>
    </source>
</evidence>
<dbReference type="GeneID" id="108904747"/>
<dbReference type="KEGG" id="agb:108904747"/>
<dbReference type="EC" id="2.4.2.7" evidence="7"/>
<dbReference type="NCBIfam" id="NF002634">
    <property type="entry name" value="PRK02304.1-3"/>
    <property type="match status" value="1"/>
</dbReference>
<dbReference type="HAMAP" id="MF_00004">
    <property type="entry name" value="Aden_phosphoribosyltr"/>
    <property type="match status" value="1"/>
</dbReference>
<dbReference type="PANTHER" id="PTHR32315:SF3">
    <property type="entry name" value="ADENINE PHOSPHORIBOSYLTRANSFERASE"/>
    <property type="match status" value="1"/>
</dbReference>
<feature type="domain" description="Phosphoribosyltransferase" evidence="13">
    <location>
        <begin position="36"/>
        <end position="160"/>
    </location>
</feature>
<dbReference type="FunFam" id="3.40.50.2020:FF:000021">
    <property type="entry name" value="Adenine phosphoribosyltransferase"/>
    <property type="match status" value="1"/>
</dbReference>
<dbReference type="InterPro" id="IPR000836">
    <property type="entry name" value="PRTase_dom"/>
</dbReference>
<evidence type="ECO:0000256" key="9">
    <source>
        <dbReference type="ARBA" id="ARBA00022490"/>
    </source>
</evidence>